<proteinExistence type="predicted"/>
<name>A0A0K2SPZ5_LIMPI</name>
<gene>
    <name evidence="1" type="ORF">LIP_3376</name>
</gene>
<dbReference type="STRING" id="1555112.LIP_3376"/>
<keyword evidence="2" id="KW-1185">Reference proteome</keyword>
<dbReference type="OrthoDB" id="1099692at2"/>
<dbReference type="KEGG" id="lpil:LIP_3376"/>
<reference evidence="2" key="1">
    <citation type="submission" date="2015-07" db="EMBL/GenBank/DDBJ databases">
        <title>Complete genome sequence and phylogenetic analysis of Limnochorda pilosa.</title>
        <authorList>
            <person name="Watanabe M."/>
            <person name="Kojima H."/>
            <person name="Fukui M."/>
        </authorList>
    </citation>
    <scope>NUCLEOTIDE SEQUENCE [LARGE SCALE GENOMIC DNA]</scope>
    <source>
        <strain evidence="2">HC45</strain>
    </source>
</reference>
<sequence length="97" mass="10626">MAKTKQEIIDDITAHFKGQAYRNCYVGITAGVDTRLFGDHNVSRDNGHWIHRTASSHTVARDVEKHFLDAGMDGGGGGGSDDSRIVYAYKKTSSTRP</sequence>
<evidence type="ECO:0000313" key="2">
    <source>
        <dbReference type="Proteomes" id="UP000065807"/>
    </source>
</evidence>
<dbReference type="Proteomes" id="UP000065807">
    <property type="component" value="Chromosome"/>
</dbReference>
<organism evidence="1 2">
    <name type="scientific">Limnochorda pilosa</name>
    <dbReference type="NCBI Taxonomy" id="1555112"/>
    <lineage>
        <taxon>Bacteria</taxon>
        <taxon>Bacillati</taxon>
        <taxon>Bacillota</taxon>
        <taxon>Limnochordia</taxon>
        <taxon>Limnochordales</taxon>
        <taxon>Limnochordaceae</taxon>
        <taxon>Limnochorda</taxon>
    </lineage>
</organism>
<evidence type="ECO:0000313" key="1">
    <source>
        <dbReference type="EMBL" id="BAS29188.1"/>
    </source>
</evidence>
<reference evidence="2" key="2">
    <citation type="journal article" date="2016" name="Int. J. Syst. Evol. Microbiol.">
        <title>Complete genome sequence and cell structure of Limnochorda pilosa, a Gram-negative spore-former within the phylum Firmicutes.</title>
        <authorList>
            <person name="Watanabe M."/>
            <person name="Kojima H."/>
            <person name="Fukui M."/>
        </authorList>
    </citation>
    <scope>NUCLEOTIDE SEQUENCE [LARGE SCALE GENOMIC DNA]</scope>
    <source>
        <strain evidence="2">HC45</strain>
    </source>
</reference>
<dbReference type="RefSeq" id="WP_144440545.1">
    <property type="nucleotide sequence ID" value="NZ_AP014924.1"/>
</dbReference>
<accession>A0A0K2SPZ5</accession>
<dbReference type="AlphaFoldDB" id="A0A0K2SPZ5"/>
<protein>
    <submittedName>
        <fullName evidence="1">Uncharacterized protein</fullName>
    </submittedName>
</protein>
<dbReference type="EMBL" id="AP014924">
    <property type="protein sequence ID" value="BAS29188.1"/>
    <property type="molecule type" value="Genomic_DNA"/>
</dbReference>